<dbReference type="FunFam" id="1.50.10.130:FF:000001">
    <property type="entry name" value="Isoprene synthase, chloroplastic"/>
    <property type="match status" value="1"/>
</dbReference>
<gene>
    <name evidence="8" type="ORF">FNV43_RR06230</name>
</gene>
<dbReference type="Gene3D" id="1.50.10.130">
    <property type="entry name" value="Terpene synthase, N-terminal domain"/>
    <property type="match status" value="1"/>
</dbReference>
<dbReference type="GO" id="GO:0016102">
    <property type="term" value="P:diterpenoid biosynthetic process"/>
    <property type="evidence" value="ECO:0007669"/>
    <property type="project" value="InterPro"/>
</dbReference>
<proteinExistence type="inferred from homology"/>
<dbReference type="InterPro" id="IPR005630">
    <property type="entry name" value="Terpene_synthase_metal-bd"/>
</dbReference>
<organism evidence="8 9">
    <name type="scientific">Rhamnella rubrinervis</name>
    <dbReference type="NCBI Taxonomy" id="2594499"/>
    <lineage>
        <taxon>Eukaryota</taxon>
        <taxon>Viridiplantae</taxon>
        <taxon>Streptophyta</taxon>
        <taxon>Embryophyta</taxon>
        <taxon>Tracheophyta</taxon>
        <taxon>Spermatophyta</taxon>
        <taxon>Magnoliopsida</taxon>
        <taxon>eudicotyledons</taxon>
        <taxon>Gunneridae</taxon>
        <taxon>Pentapetalae</taxon>
        <taxon>rosids</taxon>
        <taxon>fabids</taxon>
        <taxon>Rosales</taxon>
        <taxon>Rhamnaceae</taxon>
        <taxon>rhamnoid group</taxon>
        <taxon>Rhamneae</taxon>
        <taxon>Rhamnella</taxon>
    </lineage>
</organism>
<dbReference type="Pfam" id="PF03936">
    <property type="entry name" value="Terpene_synth_C"/>
    <property type="match status" value="1"/>
</dbReference>
<dbReference type="InterPro" id="IPR001906">
    <property type="entry name" value="Terpene_synth_N"/>
</dbReference>
<sequence>MDLQSPLILASNQNAPTHQTHRRSANYVPSIWGDRFLSLPPDSMTVDEKMEQEFEQLRKEVKKMLNAAVNNNCSSSEKLKLIDVIQRLGVSYHFESEIDQILQQIYNHYDDHKHHNFLDGDLYNTALCFRLLRQHGYNISCDVFKKFRNIEGNFMATLENDVQGMLSLYEASHLRVRGEDIFDEALNFTTTHLGLKQSQVNPWLAGQVAQALKQPMRKCLPRIQARHFISVYQDDDSHSEILLDFAKLDFNQLQKMHQGELSEITRWWKGLDFSTSMSFARDRLVECYFWILGVYFEPQYAVGRKLLTKVISITSIMDDIYDVHGTFEELQLLTQAIERWDICCIDHLWPEYMKYFYGALLDVYAEIEQVMTKTGRLDCFHYVKEAMKRQARSYFVEAKWYHENHVPTMDEYMGNAMVSCGYLMLTTTSFIGMGDLVTKEAFDWASRNPKILRSACIISRLMDDVVSSEFEQKRGHVATGVQCYMKEHGVSKEEVHRVFGEQIDDAWKDINQEFLKSTDIPVPFLIRVLNLSRVIDLLYKDEDAYTHVGKSLRDGITSLLIDPLP</sequence>
<dbReference type="SFLD" id="SFLDS00005">
    <property type="entry name" value="Isoprenoid_Synthase_Type_I"/>
    <property type="match status" value="1"/>
</dbReference>
<dbReference type="OrthoDB" id="1877784at2759"/>
<evidence type="ECO:0000256" key="2">
    <source>
        <dbReference type="ARBA" id="ARBA00022723"/>
    </source>
</evidence>
<evidence type="ECO:0000256" key="4">
    <source>
        <dbReference type="ARBA" id="ARBA00023239"/>
    </source>
</evidence>
<dbReference type="GO" id="GO:0000287">
    <property type="term" value="F:magnesium ion binding"/>
    <property type="evidence" value="ECO:0007669"/>
    <property type="project" value="InterPro"/>
</dbReference>
<dbReference type="InterPro" id="IPR008930">
    <property type="entry name" value="Terpenoid_cyclase/PrenylTrfase"/>
</dbReference>
<evidence type="ECO:0000313" key="9">
    <source>
        <dbReference type="Proteomes" id="UP000796880"/>
    </source>
</evidence>
<evidence type="ECO:0000259" key="6">
    <source>
        <dbReference type="Pfam" id="PF01397"/>
    </source>
</evidence>
<evidence type="ECO:0000256" key="5">
    <source>
        <dbReference type="ARBA" id="ARBA00033744"/>
    </source>
</evidence>
<dbReference type="PANTHER" id="PTHR31225:SF221">
    <property type="entry name" value="(-)-GERMACRENE D SYNTHASE"/>
    <property type="match status" value="1"/>
</dbReference>
<accession>A0A8K0HE53</accession>
<dbReference type="PANTHER" id="PTHR31225">
    <property type="entry name" value="OS04G0344100 PROTEIN-RELATED"/>
    <property type="match status" value="1"/>
</dbReference>
<dbReference type="SFLD" id="SFLDG01014">
    <property type="entry name" value="Terpene_Cyclase_Like_1_N-term"/>
    <property type="match status" value="1"/>
</dbReference>
<protein>
    <submittedName>
        <fullName evidence="8">Uncharacterized protein</fullName>
    </submittedName>
</protein>
<evidence type="ECO:0000256" key="3">
    <source>
        <dbReference type="ARBA" id="ARBA00022842"/>
    </source>
</evidence>
<dbReference type="InterPro" id="IPR034741">
    <property type="entry name" value="Terpene_cyclase-like_1_C"/>
</dbReference>
<reference evidence="8" key="1">
    <citation type="submission" date="2020-03" db="EMBL/GenBank/DDBJ databases">
        <title>A high-quality chromosome-level genome assembly of a woody plant with both climbing and erect habits, Rhamnella rubrinervis.</title>
        <authorList>
            <person name="Lu Z."/>
            <person name="Yang Y."/>
            <person name="Zhu X."/>
            <person name="Sun Y."/>
        </authorList>
    </citation>
    <scope>NUCLEOTIDE SEQUENCE</scope>
    <source>
        <strain evidence="8">BYM</strain>
        <tissue evidence="8">Leaf</tissue>
    </source>
</reference>
<dbReference type="InterPro" id="IPR044814">
    <property type="entry name" value="Terpene_cyclase_plant_C1"/>
</dbReference>
<comment type="similarity">
    <text evidence="5">Belongs to the terpene synthase family. Tpsb subfamily.</text>
</comment>
<dbReference type="AlphaFoldDB" id="A0A8K0HE53"/>
<dbReference type="SUPFAM" id="SSF48576">
    <property type="entry name" value="Terpenoid synthases"/>
    <property type="match status" value="1"/>
</dbReference>
<dbReference type="CDD" id="cd00684">
    <property type="entry name" value="Terpene_cyclase_plant_C1"/>
    <property type="match status" value="1"/>
</dbReference>
<dbReference type="FunFam" id="1.10.600.10:FF:000007">
    <property type="entry name" value="Isoprene synthase, chloroplastic"/>
    <property type="match status" value="1"/>
</dbReference>
<keyword evidence="4" id="KW-0456">Lyase</keyword>
<dbReference type="GO" id="GO:0010333">
    <property type="term" value="F:terpene synthase activity"/>
    <property type="evidence" value="ECO:0007669"/>
    <property type="project" value="InterPro"/>
</dbReference>
<evidence type="ECO:0000313" key="8">
    <source>
        <dbReference type="EMBL" id="KAF3450150.1"/>
    </source>
</evidence>
<name>A0A8K0HE53_9ROSA</name>
<comment type="cofactor">
    <cofactor evidence="1">
        <name>Mg(2+)</name>
        <dbReference type="ChEBI" id="CHEBI:18420"/>
    </cofactor>
</comment>
<keyword evidence="9" id="KW-1185">Reference proteome</keyword>
<dbReference type="Pfam" id="PF01397">
    <property type="entry name" value="Terpene_synth"/>
    <property type="match status" value="1"/>
</dbReference>
<evidence type="ECO:0000256" key="1">
    <source>
        <dbReference type="ARBA" id="ARBA00001946"/>
    </source>
</evidence>
<dbReference type="InterPro" id="IPR050148">
    <property type="entry name" value="Terpene_synthase-like"/>
</dbReference>
<feature type="domain" description="Terpene synthase metal-binding" evidence="7">
    <location>
        <begin position="269"/>
        <end position="509"/>
    </location>
</feature>
<dbReference type="InterPro" id="IPR008949">
    <property type="entry name" value="Isoprenoid_synthase_dom_sf"/>
</dbReference>
<comment type="caution">
    <text evidence="8">The sequence shown here is derived from an EMBL/GenBank/DDBJ whole genome shotgun (WGS) entry which is preliminary data.</text>
</comment>
<keyword evidence="2" id="KW-0479">Metal-binding</keyword>
<dbReference type="InterPro" id="IPR036965">
    <property type="entry name" value="Terpene_synth_N_sf"/>
</dbReference>
<keyword evidence="3" id="KW-0460">Magnesium</keyword>
<dbReference type="Gene3D" id="1.10.600.10">
    <property type="entry name" value="Farnesyl Diphosphate Synthase"/>
    <property type="match status" value="1"/>
</dbReference>
<evidence type="ECO:0000259" key="7">
    <source>
        <dbReference type="Pfam" id="PF03936"/>
    </source>
</evidence>
<dbReference type="SUPFAM" id="SSF48239">
    <property type="entry name" value="Terpenoid cyclases/Protein prenyltransferases"/>
    <property type="match status" value="1"/>
</dbReference>
<dbReference type="Proteomes" id="UP000796880">
    <property type="component" value="Unassembled WGS sequence"/>
</dbReference>
<feature type="domain" description="Terpene synthase N-terminal" evidence="6">
    <location>
        <begin position="31"/>
        <end position="212"/>
    </location>
</feature>
<dbReference type="SFLD" id="SFLDG01019">
    <property type="entry name" value="Terpene_Cyclase_Like_1_C_Termi"/>
    <property type="match status" value="1"/>
</dbReference>
<dbReference type="EMBL" id="VOIH02000003">
    <property type="protein sequence ID" value="KAF3450150.1"/>
    <property type="molecule type" value="Genomic_DNA"/>
</dbReference>